<feature type="domain" description="Toxin SymE-like" evidence="1">
    <location>
        <begin position="18"/>
        <end position="75"/>
    </location>
</feature>
<dbReference type="GO" id="GO:0016788">
    <property type="term" value="F:hydrolase activity, acting on ester bonds"/>
    <property type="evidence" value="ECO:0007669"/>
    <property type="project" value="InterPro"/>
</dbReference>
<evidence type="ECO:0000313" key="5">
    <source>
        <dbReference type="Proteomes" id="UP000324170"/>
    </source>
</evidence>
<evidence type="ECO:0000313" key="3">
    <source>
        <dbReference type="EMBL" id="TYO95661.1"/>
    </source>
</evidence>
<accession>A0A068QQY8</accession>
<dbReference type="AlphaFoldDB" id="A0A068QQY8"/>
<evidence type="ECO:0000259" key="1">
    <source>
        <dbReference type="Pfam" id="PF08845"/>
    </source>
</evidence>
<sequence length="110" mass="12218">MAERNSAPEVTISKTQHRVKVGYVGICHTNRKTKVPTRYSQSPSLQLKGDWLKEAGFDTRTGVTVRISQGGIVLIADCNEVQELREQLYQVRQVVKGIKDGMFSVLNNGG</sequence>
<keyword evidence="5" id="KW-1185">Reference proteome</keyword>
<dbReference type="KEGG" id="xdo:XDD1_1500"/>
<dbReference type="GO" id="GO:0003723">
    <property type="term" value="F:RNA binding"/>
    <property type="evidence" value="ECO:0007669"/>
    <property type="project" value="InterPro"/>
</dbReference>
<reference evidence="3 5" key="2">
    <citation type="submission" date="2019-07" db="EMBL/GenBank/DDBJ databases">
        <title>Genomic Encyclopedia of Type Strains, Phase I: the one thousand microbial genomes (KMG-I) project.</title>
        <authorList>
            <person name="Kyrpides N."/>
        </authorList>
    </citation>
    <scope>NUCLEOTIDE SEQUENCE [LARGE SCALE GENOMIC DNA]</scope>
    <source>
        <strain evidence="3 5">DSM 17909</strain>
    </source>
</reference>
<reference evidence="2 4" key="1">
    <citation type="submission" date="2013-07" db="EMBL/GenBank/DDBJ databases">
        <authorList>
            <person name="Genoscope - CEA"/>
        </authorList>
    </citation>
    <scope>NUCLEOTIDE SEQUENCE [LARGE SCALE GENOMIC DNA]</scope>
    <source>
        <strain evidence="2">FRM16</strain>
        <strain evidence="4">FRM16 / DSM 17909</strain>
    </source>
</reference>
<dbReference type="STRING" id="351671.XDD1_1500"/>
<dbReference type="EMBL" id="VNHN01000101">
    <property type="protein sequence ID" value="TYO95661.1"/>
    <property type="molecule type" value="Genomic_DNA"/>
</dbReference>
<dbReference type="GO" id="GO:0016070">
    <property type="term" value="P:RNA metabolic process"/>
    <property type="evidence" value="ECO:0007669"/>
    <property type="project" value="InterPro"/>
</dbReference>
<name>A0A068QQY8_9GAMM</name>
<evidence type="ECO:0000313" key="4">
    <source>
        <dbReference type="Proteomes" id="UP000032721"/>
    </source>
</evidence>
<dbReference type="InterPro" id="IPR014944">
    <property type="entry name" value="Toxin_SymE-like"/>
</dbReference>
<dbReference type="RefSeq" id="WP_045969865.1">
    <property type="nucleotide sequence ID" value="NZ_CAWMED010000001.1"/>
</dbReference>
<evidence type="ECO:0000313" key="2">
    <source>
        <dbReference type="EMBL" id="CDG17199.1"/>
    </source>
</evidence>
<gene>
    <name evidence="3" type="ORF">LY16_03516</name>
    <name evidence="2" type="ORF">XDD1_1500</name>
</gene>
<proteinExistence type="predicted"/>
<dbReference type="Proteomes" id="UP000324170">
    <property type="component" value="Unassembled WGS sequence"/>
</dbReference>
<dbReference type="EMBL" id="FO704550">
    <property type="protein sequence ID" value="CDG17199.1"/>
    <property type="molecule type" value="Genomic_DNA"/>
</dbReference>
<dbReference type="GO" id="GO:0005737">
    <property type="term" value="C:cytoplasm"/>
    <property type="evidence" value="ECO:0007669"/>
    <property type="project" value="InterPro"/>
</dbReference>
<dbReference type="HOGENOM" id="CLU_151239_2_0_6"/>
<dbReference type="Proteomes" id="UP000032721">
    <property type="component" value="Chromosome"/>
</dbReference>
<protein>
    <submittedName>
        <fullName evidence="3">Toxic protein SymE</fullName>
    </submittedName>
</protein>
<dbReference type="OrthoDB" id="6053337at2"/>
<dbReference type="Pfam" id="PF08845">
    <property type="entry name" value="SymE_toxin"/>
    <property type="match status" value="1"/>
</dbReference>
<organism evidence="2 4">
    <name type="scientific">Xenorhabdus doucetiae</name>
    <dbReference type="NCBI Taxonomy" id="351671"/>
    <lineage>
        <taxon>Bacteria</taxon>
        <taxon>Pseudomonadati</taxon>
        <taxon>Pseudomonadota</taxon>
        <taxon>Gammaproteobacteria</taxon>
        <taxon>Enterobacterales</taxon>
        <taxon>Morganellaceae</taxon>
        <taxon>Xenorhabdus</taxon>
    </lineage>
</organism>